<gene>
    <name evidence="1" type="ORF">SY1_20890</name>
</gene>
<protein>
    <submittedName>
        <fullName evidence="1">Selenium-dependent molybdenum hydroxylase system protein, YqeB family</fullName>
    </submittedName>
</protein>
<reference evidence="1 2" key="2">
    <citation type="submission" date="2010-03" db="EMBL/GenBank/DDBJ databases">
        <authorList>
            <person name="Pajon A."/>
        </authorList>
    </citation>
    <scope>NUCLEOTIDE SEQUENCE [LARGE SCALE GENOMIC DNA]</scope>
    <source>
        <strain evidence="1 2">SGP1</strain>
    </source>
</reference>
<organism evidence="1 2">
    <name type="scientific">Fretibacterium fastidiosum</name>
    <dbReference type="NCBI Taxonomy" id="651822"/>
    <lineage>
        <taxon>Bacteria</taxon>
        <taxon>Thermotogati</taxon>
        <taxon>Synergistota</taxon>
        <taxon>Synergistia</taxon>
        <taxon>Synergistales</taxon>
        <taxon>Aminobacteriaceae</taxon>
        <taxon>Fretibacterium</taxon>
    </lineage>
</organism>
<evidence type="ECO:0000313" key="1">
    <source>
        <dbReference type="EMBL" id="CBL28847.1"/>
    </source>
</evidence>
<dbReference type="InterPro" id="IPR017695">
    <property type="entry name" value="Se-dep_Mo_hydrolase_YqeB"/>
</dbReference>
<dbReference type="Proteomes" id="UP000008957">
    <property type="component" value="Chromosome"/>
</dbReference>
<name>A0AB94IYP5_9BACT</name>
<dbReference type="RefSeq" id="WP_015556994.1">
    <property type="nucleotide sequence ID" value="NC_021038.1"/>
</dbReference>
<dbReference type="AlphaFoldDB" id="A0AB94IYP5"/>
<sequence>MLTVIRGAGDLATGVAMRLIRAHMEVVMLDTDHPTAVRRTVSFCEAIRLGETSVEDIHAFCAPDAERARAIASQGNAAVMVCPDGSVIKELAPDAVIDAIIAKKNCGTRITDAPIVIGVGPGFTVGADCHAVVETKRGHTLGRAFYEPGAAALPNTGVPGTVMGYAAERVLRAPCDGVILPRRQIGDLVRAGEVAAEVEGNPMICAIDGMLRGMLAPGTRVKKDMKAGDVDPRGATADCFRVSDKSLAVGGGVLEALLHLRGTSC</sequence>
<proteinExistence type="predicted"/>
<accession>A0AB94IYP5</accession>
<keyword evidence="2" id="KW-1185">Reference proteome</keyword>
<reference evidence="2" key="1">
    <citation type="submission" date="2010-03" db="EMBL/GenBank/DDBJ databases">
        <title>The genome sequence of Synergistetes sp. SGP1.</title>
        <authorList>
            <consortium name="metaHIT consortium -- http://www.metahit.eu/"/>
            <person name="Pajon A."/>
            <person name="Turner K."/>
            <person name="Parkhill J."/>
            <person name="Wade W."/>
            <person name="Vartoukian S."/>
        </authorList>
    </citation>
    <scope>NUCLEOTIDE SEQUENCE [LARGE SCALE GENOMIC DNA]</scope>
    <source>
        <strain evidence="2">SGP1</strain>
    </source>
</reference>
<dbReference type="NCBIfam" id="TIGR03309">
    <property type="entry name" value="matur_yqeB"/>
    <property type="match status" value="1"/>
</dbReference>
<evidence type="ECO:0000313" key="2">
    <source>
        <dbReference type="Proteomes" id="UP000008957"/>
    </source>
</evidence>
<dbReference type="EMBL" id="FP929056">
    <property type="protein sequence ID" value="CBL28847.1"/>
    <property type="molecule type" value="Genomic_DNA"/>
</dbReference>
<dbReference type="KEGG" id="sbr:SY1_20890"/>